<dbReference type="Proteomes" id="UP001153069">
    <property type="component" value="Unassembled WGS sequence"/>
</dbReference>
<evidence type="ECO:0000313" key="2">
    <source>
        <dbReference type="EMBL" id="CAB9531017.1"/>
    </source>
</evidence>
<dbReference type="AlphaFoldDB" id="A0A9N8F1N2"/>
<reference evidence="2" key="1">
    <citation type="submission" date="2020-06" db="EMBL/GenBank/DDBJ databases">
        <authorList>
            <consortium name="Plant Systems Biology data submission"/>
        </authorList>
    </citation>
    <scope>NUCLEOTIDE SEQUENCE</scope>
    <source>
        <strain evidence="2">D6</strain>
    </source>
</reference>
<keyword evidence="1" id="KW-1133">Transmembrane helix</keyword>
<comment type="caution">
    <text evidence="2">The sequence shown here is derived from an EMBL/GenBank/DDBJ whole genome shotgun (WGS) entry which is preliminary data.</text>
</comment>
<keyword evidence="1" id="KW-0812">Transmembrane</keyword>
<feature type="transmembrane region" description="Helical" evidence="1">
    <location>
        <begin position="38"/>
        <end position="57"/>
    </location>
</feature>
<proteinExistence type="predicted"/>
<keyword evidence="1" id="KW-0472">Membrane</keyword>
<protein>
    <submittedName>
        <fullName evidence="2">Uncharacterized protein</fullName>
    </submittedName>
</protein>
<dbReference type="EMBL" id="CAICTM010003190">
    <property type="protein sequence ID" value="CAB9531017.1"/>
    <property type="molecule type" value="Genomic_DNA"/>
</dbReference>
<evidence type="ECO:0000256" key="1">
    <source>
        <dbReference type="SAM" id="Phobius"/>
    </source>
</evidence>
<organism evidence="2 3">
    <name type="scientific">Seminavis robusta</name>
    <dbReference type="NCBI Taxonomy" id="568900"/>
    <lineage>
        <taxon>Eukaryota</taxon>
        <taxon>Sar</taxon>
        <taxon>Stramenopiles</taxon>
        <taxon>Ochrophyta</taxon>
        <taxon>Bacillariophyta</taxon>
        <taxon>Bacillariophyceae</taxon>
        <taxon>Bacillariophycidae</taxon>
        <taxon>Naviculales</taxon>
        <taxon>Naviculaceae</taxon>
        <taxon>Seminavis</taxon>
    </lineage>
</organism>
<keyword evidence="3" id="KW-1185">Reference proteome</keyword>
<gene>
    <name evidence="2" type="ORF">SEMRO_3192_G344950.1</name>
</gene>
<evidence type="ECO:0000313" key="3">
    <source>
        <dbReference type="Proteomes" id="UP001153069"/>
    </source>
</evidence>
<feature type="transmembrane region" description="Helical" evidence="1">
    <location>
        <begin position="12"/>
        <end position="32"/>
    </location>
</feature>
<sequence>MDLILPEVTQILLALVLFASLIPSYELGLAVMNNATTGVAVFGLLVAVLLQLFVWLLSSRVFESIQLNLPSGAQQSTIGAYVTNVWFFRVQNLVELLLAGTPMFTHYVRIMGAEVNGDFWYFGNAIYEYNKLHIHGSTIVDSSSLNGHYMDGNGLTIDDTCIFGVLHPGCFAVAGSIASGENGPWKVILGNGCAQASADFGSATASKCMEQHPVVVV</sequence>
<name>A0A9N8F1N2_9STRA</name>
<accession>A0A9N8F1N2</accession>